<name>A0A2I2L2T1_9ACTN</name>
<organism evidence="2 3">
    <name type="scientific">Frankia canadensis</name>
    <dbReference type="NCBI Taxonomy" id="1836972"/>
    <lineage>
        <taxon>Bacteria</taxon>
        <taxon>Bacillati</taxon>
        <taxon>Actinomycetota</taxon>
        <taxon>Actinomycetes</taxon>
        <taxon>Frankiales</taxon>
        <taxon>Frankiaceae</taxon>
        <taxon>Frankia</taxon>
    </lineage>
</organism>
<gene>
    <name evidence="2" type="ORF">FRACA_960011</name>
</gene>
<dbReference type="Proteomes" id="UP000234331">
    <property type="component" value="Unassembled WGS sequence"/>
</dbReference>
<evidence type="ECO:0000313" key="2">
    <source>
        <dbReference type="EMBL" id="SNQ52208.1"/>
    </source>
</evidence>
<protein>
    <submittedName>
        <fullName evidence="2">Uncharacterized protein</fullName>
    </submittedName>
</protein>
<sequence length="66" mass="7069">METAARWCGEKRSSGHVGKESGTKNLSPADRELRVGQDSGIFTPRKARLAFSGARSALVARLLVLA</sequence>
<feature type="compositionally biased region" description="Basic and acidic residues" evidence="1">
    <location>
        <begin position="8"/>
        <end position="22"/>
    </location>
</feature>
<reference evidence="2 3" key="1">
    <citation type="submission" date="2017-06" db="EMBL/GenBank/DDBJ databases">
        <authorList>
            <person name="Kim H.J."/>
            <person name="Triplett B.A."/>
        </authorList>
    </citation>
    <scope>NUCLEOTIDE SEQUENCE [LARGE SCALE GENOMIC DNA]</scope>
    <source>
        <strain evidence="2">FRACA_ARgP5</strain>
    </source>
</reference>
<feature type="region of interest" description="Disordered" evidence="1">
    <location>
        <begin position="1"/>
        <end position="30"/>
    </location>
</feature>
<evidence type="ECO:0000256" key="1">
    <source>
        <dbReference type="SAM" id="MobiDB-lite"/>
    </source>
</evidence>
<dbReference type="EMBL" id="FZMO01000565">
    <property type="protein sequence ID" value="SNQ52208.1"/>
    <property type="molecule type" value="Genomic_DNA"/>
</dbReference>
<evidence type="ECO:0000313" key="3">
    <source>
        <dbReference type="Proteomes" id="UP000234331"/>
    </source>
</evidence>
<accession>A0A2I2L2T1</accession>
<dbReference type="AlphaFoldDB" id="A0A2I2L2T1"/>
<keyword evidence="3" id="KW-1185">Reference proteome</keyword>
<proteinExistence type="predicted"/>